<comment type="cofactor">
    <cofactor evidence="1 16 17">
        <name>Na(+)</name>
        <dbReference type="ChEBI" id="CHEBI:29101"/>
    </cofactor>
</comment>
<dbReference type="NCBIfam" id="TIGR01195">
    <property type="entry name" value="oadG_fam"/>
    <property type="match status" value="1"/>
</dbReference>
<evidence type="ECO:0000256" key="13">
    <source>
        <dbReference type="ARBA" id="ARBA00023136"/>
    </source>
</evidence>
<evidence type="ECO:0000313" key="19">
    <source>
        <dbReference type="Proteomes" id="UP001059934"/>
    </source>
</evidence>
<dbReference type="Pfam" id="PF04277">
    <property type="entry name" value="OAD_gamma"/>
    <property type="match status" value="1"/>
</dbReference>
<evidence type="ECO:0000256" key="16">
    <source>
        <dbReference type="HAMAP-Rule" id="MF_00404"/>
    </source>
</evidence>
<feature type="transmembrane region" description="Helical" evidence="16 17">
    <location>
        <begin position="12"/>
        <end position="34"/>
    </location>
</feature>
<evidence type="ECO:0000256" key="6">
    <source>
        <dbReference type="ARBA" id="ARBA00022448"/>
    </source>
</evidence>
<evidence type="ECO:0000256" key="3">
    <source>
        <dbReference type="ARBA" id="ARBA00004162"/>
    </source>
</evidence>
<comment type="similarity">
    <text evidence="4 16 17">Belongs to the OadG family.</text>
</comment>
<keyword evidence="10 16" id="KW-1133">Transmembrane helix</keyword>
<dbReference type="EC" id="7.2.4.2" evidence="16"/>
<name>A0ABY5TK76_9GAMM</name>
<evidence type="ECO:0000256" key="10">
    <source>
        <dbReference type="ARBA" id="ARBA00022989"/>
    </source>
</evidence>
<proteinExistence type="inferred from homology"/>
<evidence type="ECO:0000256" key="11">
    <source>
        <dbReference type="ARBA" id="ARBA00023053"/>
    </source>
</evidence>
<reference evidence="18" key="1">
    <citation type="submission" date="2022-08" db="EMBL/GenBank/DDBJ databases">
        <title>Catabolic pathway analysis in culturable SAR92 clade bacteria reveals their overlooked roles in DMSP degradation in coastal seas.</title>
        <authorList>
            <person name="He X."/>
            <person name="Zhang X."/>
            <person name="Zhang Y."/>
        </authorList>
    </citation>
    <scope>NUCLEOTIDE SEQUENCE</scope>
    <source>
        <strain evidence="18">H455</strain>
    </source>
</reference>
<dbReference type="EMBL" id="CP103416">
    <property type="protein sequence ID" value="UVW34248.1"/>
    <property type="molecule type" value="Genomic_DNA"/>
</dbReference>
<sequence length="83" mass="8937">MDSILISQGLDLMLYGMGTVFTFLTLLVGVTTLMSMIVNKLVNEEPEVALSSAATATFPVQASVEPRIAKVIQAAIDQHRSNK</sequence>
<keyword evidence="7 16" id="KW-1003">Cell membrane</keyword>
<keyword evidence="14 16" id="KW-0739">Sodium transport</keyword>
<gene>
    <name evidence="16" type="primary">oadG</name>
    <name evidence="18" type="ORF">NYF23_09455</name>
</gene>
<evidence type="ECO:0000256" key="14">
    <source>
        <dbReference type="ARBA" id="ARBA00023201"/>
    </source>
</evidence>
<evidence type="ECO:0000256" key="5">
    <source>
        <dbReference type="ARBA" id="ARBA00011869"/>
    </source>
</evidence>
<evidence type="ECO:0000256" key="7">
    <source>
        <dbReference type="ARBA" id="ARBA00022475"/>
    </source>
</evidence>
<evidence type="ECO:0000256" key="9">
    <source>
        <dbReference type="ARBA" id="ARBA00022967"/>
    </source>
</evidence>
<evidence type="ECO:0000313" key="18">
    <source>
        <dbReference type="EMBL" id="UVW34248.1"/>
    </source>
</evidence>
<evidence type="ECO:0000256" key="15">
    <source>
        <dbReference type="ARBA" id="ARBA00048176"/>
    </source>
</evidence>
<protein>
    <recommendedName>
        <fullName evidence="16">Probable oxaloacetate decarboxylase gamma chain</fullName>
        <ecNumber evidence="16">7.2.4.2</ecNumber>
    </recommendedName>
</protein>
<keyword evidence="11 16" id="KW-0915">Sodium</keyword>
<evidence type="ECO:0000256" key="8">
    <source>
        <dbReference type="ARBA" id="ARBA00022692"/>
    </source>
</evidence>
<accession>A0ABY5TK76</accession>
<comment type="function">
    <text evidence="2 16 17">Catalyzes the decarboxylation of oxaloacetate coupled to Na(+) translocation.</text>
</comment>
<evidence type="ECO:0000256" key="17">
    <source>
        <dbReference type="RuleBase" id="RU004278"/>
    </source>
</evidence>
<dbReference type="InterPro" id="IPR023424">
    <property type="entry name" value="OadG"/>
</dbReference>
<evidence type="ECO:0000256" key="12">
    <source>
        <dbReference type="ARBA" id="ARBA00023065"/>
    </source>
</evidence>
<comment type="subunit">
    <text evidence="5 16">Heterotrimer of an alpha, a beta and a gamma subunit.</text>
</comment>
<evidence type="ECO:0000256" key="1">
    <source>
        <dbReference type="ARBA" id="ARBA00001959"/>
    </source>
</evidence>
<comment type="catalytic activity">
    <reaction evidence="15 16 17">
        <text>oxaloacetate + 2 Na(+)(in) + H(+) = pyruvate + 2 Na(+)(out) + CO2</text>
        <dbReference type="Rhea" id="RHEA:57724"/>
        <dbReference type="ChEBI" id="CHEBI:15361"/>
        <dbReference type="ChEBI" id="CHEBI:15378"/>
        <dbReference type="ChEBI" id="CHEBI:16452"/>
        <dbReference type="ChEBI" id="CHEBI:16526"/>
        <dbReference type="ChEBI" id="CHEBI:29101"/>
        <dbReference type="EC" id="7.2.4.2"/>
    </reaction>
</comment>
<keyword evidence="8 16" id="KW-0812">Transmembrane</keyword>
<dbReference type="InterPro" id="IPR005899">
    <property type="entry name" value="Na_pump_deCOase"/>
</dbReference>
<evidence type="ECO:0000256" key="4">
    <source>
        <dbReference type="ARBA" id="ARBA00005844"/>
    </source>
</evidence>
<evidence type="ECO:0000256" key="2">
    <source>
        <dbReference type="ARBA" id="ARBA00003002"/>
    </source>
</evidence>
<organism evidence="18 19">
    <name type="scientific">SAR92 clade bacterium H455</name>
    <dbReference type="NCBI Taxonomy" id="2974818"/>
    <lineage>
        <taxon>Bacteria</taxon>
        <taxon>Pseudomonadati</taxon>
        <taxon>Pseudomonadota</taxon>
        <taxon>Gammaproteobacteria</taxon>
        <taxon>Cellvibrionales</taxon>
        <taxon>Porticoccaceae</taxon>
        <taxon>SAR92 clade</taxon>
    </lineage>
</organism>
<keyword evidence="9 16" id="KW-1278">Translocase</keyword>
<dbReference type="Proteomes" id="UP001059934">
    <property type="component" value="Chromosome"/>
</dbReference>
<keyword evidence="12 16" id="KW-0406">Ion transport</keyword>
<comment type="subcellular location">
    <subcellularLocation>
        <location evidence="3 16 17">Cell membrane</location>
        <topology evidence="3 16 17">Single-pass membrane protein</topology>
    </subcellularLocation>
</comment>
<keyword evidence="6 16" id="KW-0813">Transport</keyword>
<keyword evidence="19" id="KW-1185">Reference proteome</keyword>
<dbReference type="HAMAP" id="MF_00404">
    <property type="entry name" value="OadG"/>
    <property type="match status" value="1"/>
</dbReference>
<keyword evidence="13 16" id="KW-0472">Membrane</keyword>